<evidence type="ECO:0000313" key="2">
    <source>
        <dbReference type="Proteomes" id="UP000029507"/>
    </source>
</evidence>
<dbReference type="AlphaFoldDB" id="A0A089LXR7"/>
<keyword evidence="2" id="KW-1185">Reference proteome</keyword>
<reference evidence="1 2" key="1">
    <citation type="submission" date="2014-08" db="EMBL/GenBank/DDBJ databases">
        <title>Comparative genomics of the Paenibacillus odorifer group.</title>
        <authorList>
            <person name="den Bakker H.C."/>
            <person name="Tsai Y.-C."/>
            <person name="Martin N."/>
            <person name="Korlach J."/>
            <person name="Wiedmann M."/>
        </authorList>
    </citation>
    <scope>NUCLEOTIDE SEQUENCE [LARGE SCALE GENOMIC DNA]</scope>
    <source>
        <strain evidence="1 2">DSM 14472</strain>
    </source>
</reference>
<evidence type="ECO:0000313" key="1">
    <source>
        <dbReference type="EMBL" id="AIQ64885.1"/>
    </source>
</evidence>
<keyword evidence="1" id="KW-0808">Transferase</keyword>
<name>A0A089LXR7_9BACL</name>
<dbReference type="STRING" id="169760.PSTEL_18975"/>
<dbReference type="HOGENOM" id="CLU_092699_0_0_9"/>
<dbReference type="EMBL" id="CP009286">
    <property type="protein sequence ID" value="AIQ64885.1"/>
    <property type="molecule type" value="Genomic_DNA"/>
</dbReference>
<organism evidence="1 2">
    <name type="scientific">Paenibacillus stellifer</name>
    <dbReference type="NCBI Taxonomy" id="169760"/>
    <lineage>
        <taxon>Bacteria</taxon>
        <taxon>Bacillati</taxon>
        <taxon>Bacillota</taxon>
        <taxon>Bacilli</taxon>
        <taxon>Bacillales</taxon>
        <taxon>Paenibacillaceae</taxon>
        <taxon>Paenibacillus</taxon>
    </lineage>
</organism>
<sequence length="167" mass="18707">MWAQHIYWTRLAVNSIVGGLPDTQATLNRLLRNPEDFAAVLAPLYGAAKAAEFAKLLREHLTIAAELVQLLKSGNTQAAADAQKRWYANADAIAAFLAGINPFWSRQEWQKMLYEHLKLLTEEVAARIAGNYTENVATNDRIEPQAYEMADVMTEGIVRQFPSLFQS</sequence>
<dbReference type="GO" id="GO:0016301">
    <property type="term" value="F:kinase activity"/>
    <property type="evidence" value="ECO:0007669"/>
    <property type="project" value="UniProtKB-KW"/>
</dbReference>
<accession>A0A089LXR7</accession>
<dbReference type="KEGG" id="pste:PSTEL_18975"/>
<gene>
    <name evidence="1" type="ORF">PSTEL_18975</name>
</gene>
<keyword evidence="1" id="KW-0418">Kinase</keyword>
<dbReference type="Proteomes" id="UP000029507">
    <property type="component" value="Chromosome"/>
</dbReference>
<protein>
    <submittedName>
        <fullName evidence="1">Acetylglutamate kinase</fullName>
    </submittedName>
</protein>
<proteinExistence type="predicted"/>